<feature type="transmembrane region" description="Helical" evidence="8">
    <location>
        <begin position="6"/>
        <end position="24"/>
    </location>
</feature>
<evidence type="ECO:0000256" key="3">
    <source>
        <dbReference type="ARBA" id="ARBA00022475"/>
    </source>
</evidence>
<dbReference type="EMBL" id="JAELVF020000001">
    <property type="protein sequence ID" value="MBU7597896.1"/>
    <property type="molecule type" value="Genomic_DNA"/>
</dbReference>
<dbReference type="Proteomes" id="UP000694501">
    <property type="component" value="Unassembled WGS sequence"/>
</dbReference>
<feature type="transmembrane region" description="Helical" evidence="8">
    <location>
        <begin position="75"/>
        <end position="96"/>
    </location>
</feature>
<organism evidence="9 10">
    <name type="scientific">Streptomyces tardus</name>
    <dbReference type="NCBI Taxonomy" id="2780544"/>
    <lineage>
        <taxon>Bacteria</taxon>
        <taxon>Bacillati</taxon>
        <taxon>Actinomycetota</taxon>
        <taxon>Actinomycetes</taxon>
        <taxon>Kitasatosporales</taxon>
        <taxon>Streptomycetaceae</taxon>
        <taxon>Streptomyces</taxon>
    </lineage>
</organism>
<evidence type="ECO:0000256" key="2">
    <source>
        <dbReference type="ARBA" id="ARBA00010388"/>
    </source>
</evidence>
<accession>A0A949JDH1</accession>
<dbReference type="RefSeq" id="WP_216814918.1">
    <property type="nucleotide sequence ID" value="NZ_JAELVF020000001.1"/>
</dbReference>
<keyword evidence="10" id="KW-1185">Reference proteome</keyword>
<keyword evidence="3" id="KW-1003">Cell membrane</keyword>
<keyword evidence="4 8" id="KW-0812">Transmembrane</keyword>
<evidence type="ECO:0000256" key="6">
    <source>
        <dbReference type="ARBA" id="ARBA00023136"/>
    </source>
</evidence>
<dbReference type="GO" id="GO:0005886">
    <property type="term" value="C:plasma membrane"/>
    <property type="evidence" value="ECO:0007669"/>
    <property type="project" value="UniProtKB-SubCell"/>
</dbReference>
<comment type="caution">
    <text evidence="9">The sequence shown here is derived from an EMBL/GenBank/DDBJ whole genome shotgun (WGS) entry which is preliminary data.</text>
</comment>
<dbReference type="InterPro" id="IPR039428">
    <property type="entry name" value="NUOK/Mnh_C1-like"/>
</dbReference>
<dbReference type="InterPro" id="IPR050601">
    <property type="entry name" value="CPA3_antiporter_subunitC"/>
</dbReference>
<evidence type="ECO:0000256" key="7">
    <source>
        <dbReference type="SAM" id="MobiDB-lite"/>
    </source>
</evidence>
<evidence type="ECO:0000313" key="10">
    <source>
        <dbReference type="Proteomes" id="UP000694501"/>
    </source>
</evidence>
<dbReference type="PANTHER" id="PTHR34583:SF2">
    <property type="entry name" value="ANTIPORTER SUBUNIT MNHC2-RELATED"/>
    <property type="match status" value="1"/>
</dbReference>
<feature type="region of interest" description="Disordered" evidence="7">
    <location>
        <begin position="115"/>
        <end position="160"/>
    </location>
</feature>
<comment type="similarity">
    <text evidence="2">Belongs to the CPA3 antiporters (TC 2.A.63) subunit C family.</text>
</comment>
<name>A0A949JDH1_9ACTN</name>
<keyword evidence="5 8" id="KW-1133">Transmembrane helix</keyword>
<protein>
    <submittedName>
        <fullName evidence="9">Na(+)/H(+) antiporter subunit C</fullName>
    </submittedName>
</protein>
<feature type="transmembrane region" description="Helical" evidence="8">
    <location>
        <begin position="31"/>
        <end position="55"/>
    </location>
</feature>
<comment type="subcellular location">
    <subcellularLocation>
        <location evidence="1">Cell membrane</location>
        <topology evidence="1">Multi-pass membrane protein</topology>
    </subcellularLocation>
</comment>
<proteinExistence type="inferred from homology"/>
<dbReference type="PANTHER" id="PTHR34583">
    <property type="entry name" value="ANTIPORTER SUBUNIT MNHC2-RELATED"/>
    <property type="match status" value="1"/>
</dbReference>
<dbReference type="AlphaFoldDB" id="A0A949JDH1"/>
<evidence type="ECO:0000256" key="5">
    <source>
        <dbReference type="ARBA" id="ARBA00022989"/>
    </source>
</evidence>
<evidence type="ECO:0000313" key="9">
    <source>
        <dbReference type="EMBL" id="MBU7597896.1"/>
    </source>
</evidence>
<dbReference type="Pfam" id="PF00420">
    <property type="entry name" value="Oxidored_q2"/>
    <property type="match status" value="1"/>
</dbReference>
<feature type="compositionally biased region" description="Basic and acidic residues" evidence="7">
    <location>
        <begin position="115"/>
        <end position="136"/>
    </location>
</feature>
<evidence type="ECO:0000256" key="4">
    <source>
        <dbReference type="ARBA" id="ARBA00022692"/>
    </source>
</evidence>
<feature type="compositionally biased region" description="Basic and acidic residues" evidence="7">
    <location>
        <begin position="149"/>
        <end position="160"/>
    </location>
</feature>
<dbReference type="NCBIfam" id="NF005929">
    <property type="entry name" value="PRK07946.1"/>
    <property type="match status" value="1"/>
</dbReference>
<feature type="non-terminal residue" evidence="9">
    <location>
        <position position="160"/>
    </location>
</feature>
<keyword evidence="6 8" id="KW-0472">Membrane</keyword>
<gene>
    <name evidence="9" type="ORF">JGS22_009770</name>
</gene>
<reference evidence="9" key="1">
    <citation type="submission" date="2021-06" db="EMBL/GenBank/DDBJ databases">
        <title>Sequencing of actinobacteria type strains.</title>
        <authorList>
            <person name="Nguyen G.-S."/>
            <person name="Wentzel A."/>
        </authorList>
    </citation>
    <scope>NUCLEOTIDE SEQUENCE</scope>
    <source>
        <strain evidence="9">P38-E01</strain>
    </source>
</reference>
<sequence>MTVLDLTTALVVGGLFAAGFFLLLQRTLMRLLFGFLILGHATNLLLLAAAGPAGAPPITGEVRAGSEADADPLPQAMALTAIVITFALTIFLLALVHRAWQLHGHDEVRDDAEDRRIAENQEREHTDADTADREQRPAASSDPTSRSLSMREEPRSEAEQ</sequence>
<evidence type="ECO:0000256" key="8">
    <source>
        <dbReference type="SAM" id="Phobius"/>
    </source>
</evidence>
<evidence type="ECO:0000256" key="1">
    <source>
        <dbReference type="ARBA" id="ARBA00004651"/>
    </source>
</evidence>